<dbReference type="InterPro" id="IPR055270">
    <property type="entry name" value="Glyco_tran_10_C"/>
</dbReference>
<comment type="subcellular location">
    <subcellularLocation>
        <location evidence="1 12">Golgi apparatus</location>
        <location evidence="1 12">Golgi stack membrane</location>
        <topology evidence="1 12">Single-pass type II membrane protein</topology>
    </subcellularLocation>
</comment>
<proteinExistence type="evidence at transcript level"/>
<evidence type="ECO:0000313" key="15">
    <source>
        <dbReference type="EMBL" id="JAA55626.1"/>
    </source>
</evidence>
<comment type="similarity">
    <text evidence="3 12">Belongs to the glycosyltransferase 10 family.</text>
</comment>
<dbReference type="GO" id="GO:0008417">
    <property type="term" value="F:fucosyltransferase activity"/>
    <property type="evidence" value="ECO:0007669"/>
    <property type="project" value="InterPro"/>
</dbReference>
<comment type="pathway">
    <text evidence="2">Protein modification; protein glycosylation.</text>
</comment>
<evidence type="ECO:0000256" key="12">
    <source>
        <dbReference type="RuleBase" id="RU003832"/>
    </source>
</evidence>
<dbReference type="PANTHER" id="PTHR48438">
    <property type="entry name" value="ALPHA-(1,3)-FUCOSYLTRANSFERASE C-RELATED"/>
    <property type="match status" value="1"/>
</dbReference>
<dbReference type="SUPFAM" id="SSF53756">
    <property type="entry name" value="UDP-Glycosyltransferase/glycogen phosphorylase"/>
    <property type="match status" value="1"/>
</dbReference>
<feature type="transmembrane region" description="Helical" evidence="12">
    <location>
        <begin position="12"/>
        <end position="28"/>
    </location>
</feature>
<dbReference type="InterPro" id="IPR038577">
    <property type="entry name" value="GT10-like_C_sf"/>
</dbReference>
<dbReference type="InterPro" id="IPR001503">
    <property type="entry name" value="Glyco_trans_10"/>
</dbReference>
<keyword evidence="10 12" id="KW-0472">Membrane</keyword>
<feature type="domain" description="Fucosyltransferase C-terminal" evidence="13">
    <location>
        <begin position="189"/>
        <end position="366"/>
    </location>
</feature>
<dbReference type="Pfam" id="PF00852">
    <property type="entry name" value="Glyco_transf_10"/>
    <property type="match status" value="1"/>
</dbReference>
<dbReference type="InterPro" id="IPR031481">
    <property type="entry name" value="Glyco_tran_10_N"/>
</dbReference>
<reference evidence="15" key="1">
    <citation type="submission" date="2012-11" db="EMBL/GenBank/DDBJ databases">
        <authorList>
            <person name="Lucero-Rivera Y.E."/>
            <person name="Tovar-Ramirez D."/>
        </authorList>
    </citation>
    <scope>NUCLEOTIDE SEQUENCE</scope>
    <source>
        <tissue evidence="15">Salivary gland</tissue>
    </source>
</reference>
<dbReference type="EMBL" id="GACK01009408">
    <property type="protein sequence ID" value="JAA55626.1"/>
    <property type="molecule type" value="mRNA"/>
</dbReference>
<keyword evidence="9 12" id="KW-0333">Golgi apparatus</keyword>
<evidence type="ECO:0000256" key="7">
    <source>
        <dbReference type="ARBA" id="ARBA00022968"/>
    </source>
</evidence>
<evidence type="ECO:0000256" key="6">
    <source>
        <dbReference type="ARBA" id="ARBA00022692"/>
    </source>
</evidence>
<keyword evidence="5 12" id="KW-0808">Transferase</keyword>
<evidence type="ECO:0000256" key="9">
    <source>
        <dbReference type="ARBA" id="ARBA00023034"/>
    </source>
</evidence>
<evidence type="ECO:0000256" key="2">
    <source>
        <dbReference type="ARBA" id="ARBA00004922"/>
    </source>
</evidence>
<evidence type="ECO:0000259" key="13">
    <source>
        <dbReference type="Pfam" id="PF00852"/>
    </source>
</evidence>
<evidence type="ECO:0000256" key="4">
    <source>
        <dbReference type="ARBA" id="ARBA00022676"/>
    </source>
</evidence>
<protein>
    <recommendedName>
        <fullName evidence="12">Fucosyltransferase</fullName>
        <ecNumber evidence="12">2.4.1.-</ecNumber>
    </recommendedName>
</protein>
<organism evidence="15">
    <name type="scientific">Rhipicephalus pulchellus</name>
    <name type="common">Yellow backed tick</name>
    <name type="synonym">Dermacentor pulchellus</name>
    <dbReference type="NCBI Taxonomy" id="72859"/>
    <lineage>
        <taxon>Eukaryota</taxon>
        <taxon>Metazoa</taxon>
        <taxon>Ecdysozoa</taxon>
        <taxon>Arthropoda</taxon>
        <taxon>Chelicerata</taxon>
        <taxon>Arachnida</taxon>
        <taxon>Acari</taxon>
        <taxon>Parasitiformes</taxon>
        <taxon>Ixodida</taxon>
        <taxon>Ixodoidea</taxon>
        <taxon>Ixodidae</taxon>
        <taxon>Rhipicephalinae</taxon>
        <taxon>Rhipicephalus</taxon>
        <taxon>Rhipicephalus</taxon>
    </lineage>
</organism>
<dbReference type="GO" id="GO:0032580">
    <property type="term" value="C:Golgi cisterna membrane"/>
    <property type="evidence" value="ECO:0007669"/>
    <property type="project" value="UniProtKB-SubCell"/>
</dbReference>
<dbReference type="FunFam" id="3.40.50.11660:FF:000006">
    <property type="entry name" value="Alpha-(1,3)-fucosyltransferase C"/>
    <property type="match status" value="1"/>
</dbReference>
<keyword evidence="11" id="KW-0325">Glycoprotein</keyword>
<reference evidence="15" key="2">
    <citation type="journal article" date="2015" name="J. Proteomics">
        <title>Sexual differences in the sialomes of the zebra tick, Rhipicephalus pulchellus.</title>
        <authorList>
            <person name="Tan A.W."/>
            <person name="Francischetti I.M."/>
            <person name="Slovak M."/>
            <person name="Kini R.M."/>
            <person name="Ribeiro J.M."/>
        </authorList>
    </citation>
    <scope>NUCLEOTIDE SEQUENCE</scope>
    <source>
        <tissue evidence="15">Salivary gland</tissue>
    </source>
</reference>
<dbReference type="Pfam" id="PF17039">
    <property type="entry name" value="Glyco_tran_10_N"/>
    <property type="match status" value="1"/>
</dbReference>
<keyword evidence="4 12" id="KW-0328">Glycosyltransferase</keyword>
<evidence type="ECO:0000256" key="8">
    <source>
        <dbReference type="ARBA" id="ARBA00022989"/>
    </source>
</evidence>
<evidence type="ECO:0000256" key="3">
    <source>
        <dbReference type="ARBA" id="ARBA00008919"/>
    </source>
</evidence>
<dbReference type="PANTHER" id="PTHR48438:SF1">
    <property type="entry name" value="ALPHA-(1,3)-FUCOSYLTRANSFERASE C-RELATED"/>
    <property type="match status" value="1"/>
</dbReference>
<keyword evidence="6 12" id="KW-0812">Transmembrane</keyword>
<dbReference type="UniPathway" id="UPA00378"/>
<evidence type="ECO:0000259" key="14">
    <source>
        <dbReference type="Pfam" id="PF17039"/>
    </source>
</evidence>
<evidence type="ECO:0000256" key="11">
    <source>
        <dbReference type="ARBA" id="ARBA00023180"/>
    </source>
</evidence>
<accession>L7LU98</accession>
<keyword evidence="7" id="KW-0735">Signal-anchor</keyword>
<evidence type="ECO:0000256" key="10">
    <source>
        <dbReference type="ARBA" id="ARBA00023136"/>
    </source>
</evidence>
<evidence type="ECO:0000256" key="1">
    <source>
        <dbReference type="ARBA" id="ARBA00004447"/>
    </source>
</evidence>
<evidence type="ECO:0000256" key="5">
    <source>
        <dbReference type="ARBA" id="ARBA00022679"/>
    </source>
</evidence>
<dbReference type="EC" id="2.4.1.-" evidence="12"/>
<keyword evidence="8 12" id="KW-1133">Transmembrane helix</keyword>
<dbReference type="AlphaFoldDB" id="L7LU98"/>
<feature type="domain" description="Fucosyltransferase N-terminal" evidence="14">
    <location>
        <begin position="58"/>
        <end position="168"/>
    </location>
</feature>
<name>L7LU98_RHIPC</name>
<sequence length="377" mass="44659">MTLLMTPIQRLYLTIGLTLSVICYYVVMKTRYLRLPHHECTFCPHNSPNTSKLPADLPRILMWTKFFRWWYGTLNDSRIGEVLVENCTAKCLVTNDRRMVEYSDVVLFHVRDMNITDFPPKRLSWQKWTFYLMEPPSNTEFRDFNLVNDTFNWTMSYRKDSDVYVPYGRVVPRIGTTGAARTRNMRAVWTSKKKTAVWMVSNCRTESKREAFVRELRKYIDVDVYGFCGNLKCPMSRGDSCYVDFERTYFYALAFENSICKDYVTEKFFTALEHNIVPVVFGGANYSEIAPHHSYIDALSFKSPKHLAEYLVRLSKNYTEYAAYFTWKDSHDIFQWHAGLCELCTALHNSSEVLRTFSSYRDIRKWWFDESHCRSWN</sequence>
<dbReference type="Gene3D" id="3.40.50.11660">
    <property type="entry name" value="Glycosyl transferase family 10, C-terminal domain"/>
    <property type="match status" value="1"/>
</dbReference>